<dbReference type="PANTHER" id="PTHR11923:SF50">
    <property type="entry name" value="GH19047P"/>
    <property type="match status" value="1"/>
</dbReference>
<dbReference type="Pfam" id="PF01130">
    <property type="entry name" value="CD36"/>
    <property type="match status" value="1"/>
</dbReference>
<organism evidence="9 10">
    <name type="scientific">Pieris macdunnoughi</name>
    <dbReference type="NCBI Taxonomy" id="345717"/>
    <lineage>
        <taxon>Eukaryota</taxon>
        <taxon>Metazoa</taxon>
        <taxon>Ecdysozoa</taxon>
        <taxon>Arthropoda</taxon>
        <taxon>Hexapoda</taxon>
        <taxon>Insecta</taxon>
        <taxon>Pterygota</taxon>
        <taxon>Neoptera</taxon>
        <taxon>Endopterygota</taxon>
        <taxon>Lepidoptera</taxon>
        <taxon>Glossata</taxon>
        <taxon>Ditrysia</taxon>
        <taxon>Papilionoidea</taxon>
        <taxon>Pieridae</taxon>
        <taxon>Pierinae</taxon>
        <taxon>Pieris</taxon>
    </lineage>
</organism>
<dbReference type="GO" id="GO:0005737">
    <property type="term" value="C:cytoplasm"/>
    <property type="evidence" value="ECO:0007669"/>
    <property type="project" value="TreeGrafter"/>
</dbReference>
<dbReference type="AlphaFoldDB" id="A0A821UE79"/>
<gene>
    <name evidence="9" type="ORF">PMACD_LOCUS10228</name>
</gene>
<evidence type="ECO:0000256" key="6">
    <source>
        <dbReference type="ARBA" id="ARBA00023136"/>
    </source>
</evidence>
<accession>A0A821UE79</accession>
<sequence length="562" mass="63632">MDHEVLDKTTSSSLILPKDDNKVVIISPSNGKILIREDTVLQGCVGCGRAQFTCTGIKKQWSVLCWGQQMDRRYYLFLTLLSATFALSLIGAIFFCFTNTINDAILSNMAIRNNSIAFSMWRRPTVRPIMKVHLFNYTNWEDVRDGRASKLKIQDIGPYVYSQQLERVNIKFEGDKLTYQERNNFQYLPEMSAGPHFDQVFVPNLPLIGVISKSLDLPTVVTFPLLNSLRFTNHHDAFLKLPVHRFLWGYDDDIINTAKPFLSLNGKLRFDNFGLLVTKNGTVSDRLTINTGENDKDKINILEKFNGDTKLPYWSSNECNSIEGSDGTIFPPAMLDKNRTIYIFYGNLCRRLPFNYVKDVDIGDGIELLRYSMPRTVFDDPGHYSPNQCYCNIDTASCPPRGVIDLSNCTMGAPLLASFPHFYLGDPKLREPFEGLEPNPELHDSYLDIHPTLGISLSGKSSLQLNIIVRKSSFISTLNFLEEKMILPVAWIQMTVEELPESLRTLVYHGTFSTAAAQLGLTVFFILTLIISGLCILIMLVTRRKKPCATVKIIPNEEVKLS</sequence>
<dbReference type="Proteomes" id="UP000663880">
    <property type="component" value="Unassembled WGS sequence"/>
</dbReference>
<dbReference type="GO" id="GO:0005044">
    <property type="term" value="F:scavenger receptor activity"/>
    <property type="evidence" value="ECO:0007669"/>
    <property type="project" value="TreeGrafter"/>
</dbReference>
<dbReference type="EMBL" id="CAJOBZ010000030">
    <property type="protein sequence ID" value="CAF4888244.1"/>
    <property type="molecule type" value="Genomic_DNA"/>
</dbReference>
<evidence type="ECO:0000256" key="2">
    <source>
        <dbReference type="ARBA" id="ARBA00010532"/>
    </source>
</evidence>
<dbReference type="InterPro" id="IPR002159">
    <property type="entry name" value="CD36_fam"/>
</dbReference>
<evidence type="ECO:0008006" key="11">
    <source>
        <dbReference type="Google" id="ProtNLM"/>
    </source>
</evidence>
<comment type="caution">
    <text evidence="9">The sequence shown here is derived from an EMBL/GenBank/DDBJ whole genome shotgun (WGS) entry which is preliminary data.</text>
</comment>
<feature type="transmembrane region" description="Helical" evidence="8">
    <location>
        <begin position="74"/>
        <end position="95"/>
    </location>
</feature>
<evidence type="ECO:0000256" key="7">
    <source>
        <dbReference type="ARBA" id="ARBA00023180"/>
    </source>
</evidence>
<dbReference type="PRINTS" id="PR01609">
    <property type="entry name" value="CD36FAMILY"/>
</dbReference>
<proteinExistence type="inferred from homology"/>
<evidence type="ECO:0000256" key="8">
    <source>
        <dbReference type="SAM" id="Phobius"/>
    </source>
</evidence>
<comment type="similarity">
    <text evidence="2">Belongs to the CD36 family.</text>
</comment>
<reference evidence="9" key="1">
    <citation type="submission" date="2021-02" db="EMBL/GenBank/DDBJ databases">
        <authorList>
            <person name="Steward A R."/>
        </authorList>
    </citation>
    <scope>NUCLEOTIDE SEQUENCE</scope>
</reference>
<evidence type="ECO:0000313" key="10">
    <source>
        <dbReference type="Proteomes" id="UP000663880"/>
    </source>
</evidence>
<comment type="subcellular location">
    <subcellularLocation>
        <location evidence="1">Cell membrane</location>
    </subcellularLocation>
</comment>
<evidence type="ECO:0000256" key="5">
    <source>
        <dbReference type="ARBA" id="ARBA00022989"/>
    </source>
</evidence>
<protein>
    <recommendedName>
        <fullName evidence="11">Scavenger receptor class B member 1</fullName>
    </recommendedName>
</protein>
<evidence type="ECO:0000313" key="9">
    <source>
        <dbReference type="EMBL" id="CAF4888244.1"/>
    </source>
</evidence>
<keyword evidence="5 8" id="KW-1133">Transmembrane helix</keyword>
<keyword evidence="3" id="KW-1003">Cell membrane</keyword>
<keyword evidence="4 8" id="KW-0812">Transmembrane</keyword>
<dbReference type="GO" id="GO:0005886">
    <property type="term" value="C:plasma membrane"/>
    <property type="evidence" value="ECO:0007669"/>
    <property type="project" value="UniProtKB-SubCell"/>
</dbReference>
<evidence type="ECO:0000256" key="3">
    <source>
        <dbReference type="ARBA" id="ARBA00022475"/>
    </source>
</evidence>
<dbReference type="OrthoDB" id="18585at2759"/>
<name>A0A821UE79_9NEOP</name>
<feature type="transmembrane region" description="Helical" evidence="8">
    <location>
        <begin position="519"/>
        <end position="542"/>
    </location>
</feature>
<dbReference type="PANTHER" id="PTHR11923">
    <property type="entry name" value="SCAVENGER RECEPTOR CLASS B TYPE-1 SR-B1"/>
    <property type="match status" value="1"/>
</dbReference>
<evidence type="ECO:0000256" key="4">
    <source>
        <dbReference type="ARBA" id="ARBA00022692"/>
    </source>
</evidence>
<keyword evidence="6 8" id="KW-0472">Membrane</keyword>
<keyword evidence="7" id="KW-0325">Glycoprotein</keyword>
<evidence type="ECO:0000256" key="1">
    <source>
        <dbReference type="ARBA" id="ARBA00004236"/>
    </source>
</evidence>
<keyword evidence="10" id="KW-1185">Reference proteome</keyword>